<dbReference type="InParanoid" id="A0A482WZU9"/>
<dbReference type="AlphaFoldDB" id="A0A482WZU9"/>
<name>A0A482WZU9_LAOST</name>
<organism evidence="2 4">
    <name type="scientific">Laodelphax striatellus</name>
    <name type="common">Small brown planthopper</name>
    <name type="synonym">Delphax striatella</name>
    <dbReference type="NCBI Taxonomy" id="195883"/>
    <lineage>
        <taxon>Eukaryota</taxon>
        <taxon>Metazoa</taxon>
        <taxon>Ecdysozoa</taxon>
        <taxon>Arthropoda</taxon>
        <taxon>Hexapoda</taxon>
        <taxon>Insecta</taxon>
        <taxon>Pterygota</taxon>
        <taxon>Neoptera</taxon>
        <taxon>Paraneoptera</taxon>
        <taxon>Hemiptera</taxon>
        <taxon>Auchenorrhyncha</taxon>
        <taxon>Fulgoroidea</taxon>
        <taxon>Delphacidae</taxon>
        <taxon>Criomorphinae</taxon>
        <taxon>Laodelphax</taxon>
    </lineage>
</organism>
<reference evidence="2" key="2">
    <citation type="submission" date="2019-02" db="EMBL/GenBank/DDBJ databases">
        <authorList>
            <person name="Zhu J."/>
            <person name="Jiang F."/>
            <person name="Wang X."/>
            <person name="Yang P."/>
            <person name="Bao Y."/>
            <person name="Zhao W."/>
            <person name="Wang W."/>
            <person name="Lu H."/>
            <person name="Wang Q."/>
            <person name="Cui N."/>
            <person name="Li J."/>
            <person name="Chen X."/>
            <person name="Luo L."/>
            <person name="Yu J."/>
            <person name="Kang L."/>
            <person name="Cui F."/>
        </authorList>
    </citation>
    <scope>NUCLEOTIDE SEQUENCE</scope>
    <source>
        <strain evidence="2">Lst14</strain>
        <tissue evidence="2">Whole body</tissue>
    </source>
</reference>
<evidence type="ECO:0000313" key="3">
    <source>
        <dbReference type="EMBL" id="RZF45411.1"/>
    </source>
</evidence>
<keyword evidence="4" id="KW-1185">Reference proteome</keyword>
<accession>A0A482WZU9</accession>
<dbReference type="EMBL" id="QKKF02009244">
    <property type="protein sequence ID" value="RZF45411.1"/>
    <property type="molecule type" value="Genomic_DNA"/>
</dbReference>
<proteinExistence type="predicted"/>
<evidence type="ECO:0000256" key="1">
    <source>
        <dbReference type="SAM" id="SignalP"/>
    </source>
</evidence>
<keyword evidence="1" id="KW-0732">Signal</keyword>
<sequence length="105" mass="11780">MASLVLFLLPWLQRRSEQHSENASQVQASISFLYDNLIEPPSSEFAINKTATWFSPSFHMVISLSVLHLAGYAIFFAPPLNTPLNLLSVTRHDISSELSEAQCFL</sequence>
<dbReference type="EMBL" id="QKKF02020887">
    <property type="protein sequence ID" value="RZF39038.1"/>
    <property type="molecule type" value="Genomic_DNA"/>
</dbReference>
<feature type="chain" id="PRO_5036115449" evidence="1">
    <location>
        <begin position="19"/>
        <end position="105"/>
    </location>
</feature>
<protein>
    <submittedName>
        <fullName evidence="2">Uncharacterized protein</fullName>
    </submittedName>
</protein>
<comment type="caution">
    <text evidence="2">The sequence shown here is derived from an EMBL/GenBank/DDBJ whole genome shotgun (WGS) entry which is preliminary data.</text>
</comment>
<dbReference type="Proteomes" id="UP000291343">
    <property type="component" value="Unassembled WGS sequence"/>
</dbReference>
<evidence type="ECO:0000313" key="4">
    <source>
        <dbReference type="Proteomes" id="UP000291343"/>
    </source>
</evidence>
<evidence type="ECO:0000313" key="2">
    <source>
        <dbReference type="EMBL" id="RZF39038.1"/>
    </source>
</evidence>
<gene>
    <name evidence="3" type="ORF">LSTR_LSTR002854</name>
    <name evidence="2" type="ORF">LSTR_LSTR017372</name>
</gene>
<feature type="signal peptide" evidence="1">
    <location>
        <begin position="1"/>
        <end position="18"/>
    </location>
</feature>
<reference evidence="2 4" key="1">
    <citation type="journal article" date="2017" name="Gigascience">
        <title>Genome sequence of the small brown planthopper, Laodelphax striatellus.</title>
        <authorList>
            <person name="Zhu J."/>
            <person name="Jiang F."/>
            <person name="Wang X."/>
            <person name="Yang P."/>
            <person name="Bao Y."/>
            <person name="Zhao W."/>
            <person name="Wang W."/>
            <person name="Lu H."/>
            <person name="Wang Q."/>
            <person name="Cui N."/>
            <person name="Li J."/>
            <person name="Chen X."/>
            <person name="Luo L."/>
            <person name="Yu J."/>
            <person name="Kang L."/>
            <person name="Cui F."/>
        </authorList>
    </citation>
    <scope>NUCLEOTIDE SEQUENCE [LARGE SCALE GENOMIC DNA]</scope>
    <source>
        <strain evidence="2">Lst14</strain>
        <tissue evidence="2">Whole body</tissue>
    </source>
</reference>